<organism evidence="3 4">
    <name type="scientific">Plasmodium coatneyi</name>
    <dbReference type="NCBI Taxonomy" id="208452"/>
    <lineage>
        <taxon>Eukaryota</taxon>
        <taxon>Sar</taxon>
        <taxon>Alveolata</taxon>
        <taxon>Apicomplexa</taxon>
        <taxon>Aconoidasida</taxon>
        <taxon>Haemosporida</taxon>
        <taxon>Plasmodiidae</taxon>
        <taxon>Plasmodium</taxon>
    </lineage>
</organism>
<protein>
    <submittedName>
        <fullName evidence="3">SICA antigen</fullName>
    </submittedName>
</protein>
<dbReference type="VEuPathDB" id="PlasmoDB:PCOAH_00023440"/>
<evidence type="ECO:0000313" key="4">
    <source>
        <dbReference type="Proteomes" id="UP000092716"/>
    </source>
</evidence>
<dbReference type="RefSeq" id="XP_019914847.1">
    <property type="nucleotide sequence ID" value="XM_020059151.1"/>
</dbReference>
<dbReference type="Pfam" id="PF12879">
    <property type="entry name" value="SICA_C"/>
    <property type="match status" value="1"/>
</dbReference>
<name>A0A1B1DZC2_9APIC</name>
<reference evidence="4" key="1">
    <citation type="submission" date="2016-06" db="EMBL/GenBank/DDBJ databases">
        <title>First high quality genome sequence of Plasmodium coatneyi using continuous long reads from single molecule, real-time sequencing.</title>
        <authorList>
            <person name="Chien J.-T."/>
            <person name="Pakala S.B."/>
            <person name="Geraldo J.A."/>
            <person name="Lapp S.A."/>
            <person name="Barnwell J.W."/>
            <person name="Kissinger J.C."/>
            <person name="Galinski M.R."/>
            <person name="Humphrey J.C."/>
        </authorList>
    </citation>
    <scope>NUCLEOTIDE SEQUENCE [LARGE SCALE GENOMIC DNA]</scope>
    <source>
        <strain evidence="4">Hackeri</strain>
    </source>
</reference>
<gene>
    <name evidence="3" type="ORF">PCOAH_00023440</name>
</gene>
<feature type="region of interest" description="Disordered" evidence="1">
    <location>
        <begin position="136"/>
        <end position="171"/>
    </location>
</feature>
<dbReference type="KEGG" id="pcot:PCOAH_00023440"/>
<dbReference type="GeneID" id="30909072"/>
<evidence type="ECO:0000256" key="1">
    <source>
        <dbReference type="SAM" id="MobiDB-lite"/>
    </source>
</evidence>
<dbReference type="OrthoDB" id="376328at2759"/>
<feature type="domain" description="Schizont-infected cell agglutination C-terminal" evidence="2">
    <location>
        <begin position="7"/>
        <end position="140"/>
    </location>
</feature>
<dbReference type="InterPro" id="IPR024288">
    <property type="entry name" value="SICA_C"/>
</dbReference>
<feature type="compositionally biased region" description="Basic and acidic residues" evidence="1">
    <location>
        <begin position="136"/>
        <end position="154"/>
    </location>
</feature>
<evidence type="ECO:0000313" key="3">
    <source>
        <dbReference type="EMBL" id="ANQ08152.1"/>
    </source>
</evidence>
<dbReference type="AlphaFoldDB" id="A0A1B1DZC2"/>
<dbReference type="EMBL" id="CP016247">
    <property type="protein sequence ID" value="ANQ08152.1"/>
    <property type="molecule type" value="Genomic_DNA"/>
</dbReference>
<accession>A0A1B1DZC2</accession>
<dbReference type="Proteomes" id="UP000092716">
    <property type="component" value="Chromosome 9"/>
</dbReference>
<proteinExistence type="predicted"/>
<sequence length="171" mass="20052">MSYLLWKYFGVLRKTRKRYRRAYQVRGPSLEQQIVDHVVQDGPHEYYIVKERKPRSTPIKGRKKRHAGRRAGGRRRRVRRRMIIDIHLEVLDECQKGDLHSKKEDFFEILVQVFMGSEFIKEENIPKEQVSIVDVPKEEVRGSDSGLGKEDVPKEQVPTSSSGFREGRVCS</sequence>
<evidence type="ECO:0000259" key="2">
    <source>
        <dbReference type="Pfam" id="PF12879"/>
    </source>
</evidence>
<keyword evidence="4" id="KW-1185">Reference proteome</keyword>
<feature type="region of interest" description="Disordered" evidence="1">
    <location>
        <begin position="54"/>
        <end position="74"/>
    </location>
</feature>